<comment type="caution">
    <text evidence="2">The sequence shown here is derived from an EMBL/GenBank/DDBJ whole genome shotgun (WGS) entry which is preliminary data.</text>
</comment>
<name>A0A0F9MKR5_9ZZZZ</name>
<organism evidence="2">
    <name type="scientific">marine sediment metagenome</name>
    <dbReference type="NCBI Taxonomy" id="412755"/>
    <lineage>
        <taxon>unclassified sequences</taxon>
        <taxon>metagenomes</taxon>
        <taxon>ecological metagenomes</taxon>
    </lineage>
</organism>
<reference evidence="2" key="1">
    <citation type="journal article" date="2015" name="Nature">
        <title>Complex archaea that bridge the gap between prokaryotes and eukaryotes.</title>
        <authorList>
            <person name="Spang A."/>
            <person name="Saw J.H."/>
            <person name="Jorgensen S.L."/>
            <person name="Zaremba-Niedzwiedzka K."/>
            <person name="Martijn J."/>
            <person name="Lind A.E."/>
            <person name="van Eijk R."/>
            <person name="Schleper C."/>
            <person name="Guy L."/>
            <person name="Ettema T.J."/>
        </authorList>
    </citation>
    <scope>NUCLEOTIDE SEQUENCE</scope>
</reference>
<sequence length="174" mass="20090">MKCETCGHSEEYHYSSKQPAGRVYMCHKFDKKYCGCQQFILSENKGCVEYLEEHEEVNSCPSCSNHSSEPLSLQGKGNHGAETRLPQNNDPDDKLVRTHCSRGEPISSDSGSAFILSDKVKNPYHFTEETKWIYVEDVKEFIRLEQHLIGLWMNGHLSHDEFWNERDKLAGEFK</sequence>
<dbReference type="AlphaFoldDB" id="A0A0F9MKR5"/>
<evidence type="ECO:0000256" key="1">
    <source>
        <dbReference type="SAM" id="MobiDB-lite"/>
    </source>
</evidence>
<gene>
    <name evidence="2" type="ORF">LCGC14_1143010</name>
</gene>
<dbReference type="EMBL" id="LAZR01005441">
    <property type="protein sequence ID" value="KKM99921.1"/>
    <property type="molecule type" value="Genomic_DNA"/>
</dbReference>
<feature type="region of interest" description="Disordered" evidence="1">
    <location>
        <begin position="71"/>
        <end position="104"/>
    </location>
</feature>
<evidence type="ECO:0000313" key="2">
    <source>
        <dbReference type="EMBL" id="KKM99921.1"/>
    </source>
</evidence>
<protein>
    <submittedName>
        <fullName evidence="2">Uncharacterized protein</fullName>
    </submittedName>
</protein>
<proteinExistence type="predicted"/>
<accession>A0A0F9MKR5</accession>